<proteinExistence type="predicted"/>
<gene>
    <name evidence="1" type="ORF">CK203_059757</name>
</gene>
<sequence>MKDCSPSIALIVKGDRFSLNQCPINDLEKKEMKNIPYASAGKLNICSGWKLQKHINIKYLAIREHVKSSKVAIEHISIGLLIADPLTKELPPKAYKEHVGHMGLSSLF</sequence>
<comment type="caution">
    <text evidence="1">The sequence shown here is derived from an EMBL/GenBank/DDBJ whole genome shotgun (WGS) entry which is preliminary data.</text>
</comment>
<evidence type="ECO:0008006" key="3">
    <source>
        <dbReference type="Google" id="ProtNLM"/>
    </source>
</evidence>
<dbReference type="AlphaFoldDB" id="A0A438FSJ5"/>
<dbReference type="EMBL" id="QGNW01000756">
    <property type="protein sequence ID" value="RVW62924.1"/>
    <property type="molecule type" value="Genomic_DNA"/>
</dbReference>
<evidence type="ECO:0000313" key="1">
    <source>
        <dbReference type="EMBL" id="RVW62924.1"/>
    </source>
</evidence>
<protein>
    <recommendedName>
        <fullName evidence="3">Retrovirus-related Pol polyprotein from transposon TNT 1-94</fullName>
    </recommendedName>
</protein>
<name>A0A438FSJ5_VITVI</name>
<dbReference type="Proteomes" id="UP000288805">
    <property type="component" value="Unassembled WGS sequence"/>
</dbReference>
<accession>A0A438FSJ5</accession>
<organism evidence="1 2">
    <name type="scientific">Vitis vinifera</name>
    <name type="common">Grape</name>
    <dbReference type="NCBI Taxonomy" id="29760"/>
    <lineage>
        <taxon>Eukaryota</taxon>
        <taxon>Viridiplantae</taxon>
        <taxon>Streptophyta</taxon>
        <taxon>Embryophyta</taxon>
        <taxon>Tracheophyta</taxon>
        <taxon>Spermatophyta</taxon>
        <taxon>Magnoliopsida</taxon>
        <taxon>eudicotyledons</taxon>
        <taxon>Gunneridae</taxon>
        <taxon>Pentapetalae</taxon>
        <taxon>rosids</taxon>
        <taxon>Vitales</taxon>
        <taxon>Vitaceae</taxon>
        <taxon>Viteae</taxon>
        <taxon>Vitis</taxon>
    </lineage>
</organism>
<reference evidence="1 2" key="1">
    <citation type="journal article" date="2018" name="PLoS Genet.">
        <title>Population sequencing reveals clonal diversity and ancestral inbreeding in the grapevine cultivar Chardonnay.</title>
        <authorList>
            <person name="Roach M.J."/>
            <person name="Johnson D.L."/>
            <person name="Bohlmann J."/>
            <person name="van Vuuren H.J."/>
            <person name="Jones S.J."/>
            <person name="Pretorius I.S."/>
            <person name="Schmidt S.A."/>
            <person name="Borneman A.R."/>
        </authorList>
    </citation>
    <scope>NUCLEOTIDE SEQUENCE [LARGE SCALE GENOMIC DNA]</scope>
    <source>
        <strain evidence="2">cv. Chardonnay</strain>
        <tissue evidence="1">Leaf</tissue>
    </source>
</reference>
<evidence type="ECO:0000313" key="2">
    <source>
        <dbReference type="Proteomes" id="UP000288805"/>
    </source>
</evidence>